<dbReference type="InterPro" id="IPR043129">
    <property type="entry name" value="ATPase_NBD"/>
</dbReference>
<dbReference type="PANTHER" id="PTHR30005:SF0">
    <property type="entry name" value="RETROGRADE REGULATION PROTEIN 2"/>
    <property type="match status" value="1"/>
</dbReference>
<gene>
    <name evidence="3" type="ORF">VC83_08067</name>
</gene>
<dbReference type="GeneID" id="36291110"/>
<feature type="domain" description="RTG2 C-terminal" evidence="2">
    <location>
        <begin position="368"/>
        <end position="533"/>
    </location>
</feature>
<dbReference type="EMBL" id="KV441406">
    <property type="protein sequence ID" value="OAF55968.1"/>
    <property type="molecule type" value="Genomic_DNA"/>
</dbReference>
<dbReference type="OrthoDB" id="2014654at2759"/>
<dbReference type="Proteomes" id="UP000077154">
    <property type="component" value="Unassembled WGS sequence"/>
</dbReference>
<dbReference type="GO" id="GO:0006357">
    <property type="term" value="P:regulation of transcription by RNA polymerase II"/>
    <property type="evidence" value="ECO:0007669"/>
    <property type="project" value="TreeGrafter"/>
</dbReference>
<dbReference type="Gene3D" id="3.30.420.40">
    <property type="match status" value="1"/>
</dbReference>
<evidence type="ECO:0000259" key="1">
    <source>
        <dbReference type="Pfam" id="PF02541"/>
    </source>
</evidence>
<dbReference type="Gene3D" id="1.10.3210.10">
    <property type="entry name" value="Hypothetical protein af1432"/>
    <property type="match status" value="1"/>
</dbReference>
<sequence length="570" mass="61750">MALSSDEVVTIDNFESKLAKFSADGCGLFGLVDMGSNGIRFSISDLTPPNSRHLPCIYGERAGISLYDALHESKPGSVPFVFSPEIIDKVSKTLARFSYICTQYKVPENQISVFATEAMRTANNQDEMVGAIHAASGLGVQILSPAMESMFGAMGARSAFEHVDGLFMDLGGGSVQMTYLDSKSNGYETLAAQNAKSMPYGAAKLTDTLRVEEEGTTQKQLRTQMRDTFEGMKKQFAGLREQAESEEGISIYFCGGGFRGYGSMLRHTHEIQPYPIPGIGGFSVSGASFENWEAMLKENDKDGKIFGMSKRRREQFPAIAMVVGALVEAVPKIKQVTFCSGGNRDGVLYMKLPPPLRQQDPLPLLLGSSESVTDASVSAAVQLVRSALPKDSPSIFTSGLLDYVVRNTWTHLGNSDDQNATRSLHTTISGAIASLPGLTHEVQAIIAVTLCTRWGNDLGRADKTVLENLRLLVGKNNSFFCDYVGAILRFLVAVSPAYPTDPLTLKELLKFNPTHSTTLGNKGKKSGIKLQITPNPLGRLWIETGKLLDLFDGLGKGLSNGLRVEAELTD</sequence>
<dbReference type="RefSeq" id="XP_024321266.1">
    <property type="nucleotide sequence ID" value="XM_024471628.1"/>
</dbReference>
<dbReference type="InterPro" id="IPR003695">
    <property type="entry name" value="Ppx_GppA_N"/>
</dbReference>
<dbReference type="SUPFAM" id="SSF53067">
    <property type="entry name" value="Actin-like ATPase domain"/>
    <property type="match status" value="2"/>
</dbReference>
<evidence type="ECO:0000259" key="2">
    <source>
        <dbReference type="Pfam" id="PF23566"/>
    </source>
</evidence>
<dbReference type="InterPro" id="IPR050273">
    <property type="entry name" value="GppA/Ppx_hydrolase"/>
</dbReference>
<dbReference type="FunFam" id="3.30.420.40:FF:000191">
    <property type="entry name" value="Retrograde regulation protein 2"/>
    <property type="match status" value="1"/>
</dbReference>
<evidence type="ECO:0000313" key="3">
    <source>
        <dbReference type="EMBL" id="OAF55968.1"/>
    </source>
</evidence>
<name>A0A177A1D9_9PEZI</name>
<dbReference type="VEuPathDB" id="FungiDB:GMDG_02987"/>
<dbReference type="PANTHER" id="PTHR30005">
    <property type="entry name" value="EXOPOLYPHOSPHATASE"/>
    <property type="match status" value="1"/>
</dbReference>
<protein>
    <submittedName>
        <fullName evidence="3">Uncharacterized protein</fullName>
    </submittedName>
</protein>
<organism evidence="3">
    <name type="scientific">Pseudogymnoascus destructans</name>
    <dbReference type="NCBI Taxonomy" id="655981"/>
    <lineage>
        <taxon>Eukaryota</taxon>
        <taxon>Fungi</taxon>
        <taxon>Dikarya</taxon>
        <taxon>Ascomycota</taxon>
        <taxon>Pezizomycotina</taxon>
        <taxon>Leotiomycetes</taxon>
        <taxon>Thelebolales</taxon>
        <taxon>Thelebolaceae</taxon>
        <taxon>Pseudogymnoascus</taxon>
    </lineage>
</organism>
<reference evidence="3" key="1">
    <citation type="submission" date="2016-03" db="EMBL/GenBank/DDBJ databases">
        <title>Updated assembly of Pseudogymnoascus destructans, the fungus causing white-nose syndrome of bats.</title>
        <authorList>
            <person name="Palmer J.M."/>
            <person name="Drees K.P."/>
            <person name="Foster J.T."/>
            <person name="Lindner D.L."/>
        </authorList>
    </citation>
    <scope>NUCLEOTIDE SEQUENCE [LARGE SCALE GENOMIC DNA]</scope>
    <source>
        <strain evidence="3">20631-21</strain>
    </source>
</reference>
<proteinExistence type="predicted"/>
<dbReference type="AlphaFoldDB" id="A0A177A1D9"/>
<dbReference type="InterPro" id="IPR057512">
    <property type="entry name" value="RTG2_C"/>
</dbReference>
<feature type="domain" description="Ppx/GppA phosphatase N-terminal" evidence="1">
    <location>
        <begin position="52"/>
        <end position="353"/>
    </location>
</feature>
<dbReference type="Pfam" id="PF23566">
    <property type="entry name" value="RTG2_C"/>
    <property type="match status" value="1"/>
</dbReference>
<accession>A0A177A1D9</accession>
<dbReference type="eggNOG" id="ENOG502QRXN">
    <property type="taxonomic scope" value="Eukaryota"/>
</dbReference>
<dbReference type="Pfam" id="PF02541">
    <property type="entry name" value="Ppx-GppA"/>
    <property type="match status" value="1"/>
</dbReference>
<dbReference type="Gene3D" id="3.30.420.150">
    <property type="entry name" value="Exopolyphosphatase. Domain 2"/>
    <property type="match status" value="1"/>
</dbReference>